<dbReference type="Pfam" id="PF07690">
    <property type="entry name" value="MFS_1"/>
    <property type="match status" value="1"/>
</dbReference>
<keyword evidence="4 6" id="KW-1133">Transmembrane helix</keyword>
<feature type="domain" description="Major facilitator superfamily (MFS) profile" evidence="7">
    <location>
        <begin position="54"/>
        <end position="489"/>
    </location>
</feature>
<evidence type="ECO:0000259" key="7">
    <source>
        <dbReference type="PROSITE" id="PS50850"/>
    </source>
</evidence>
<keyword evidence="3 6" id="KW-0812">Transmembrane</keyword>
<evidence type="ECO:0000313" key="9">
    <source>
        <dbReference type="Proteomes" id="UP000183809"/>
    </source>
</evidence>
<feature type="transmembrane region" description="Helical" evidence="6">
    <location>
        <begin position="463"/>
        <end position="483"/>
    </location>
</feature>
<dbReference type="InterPro" id="IPR036259">
    <property type="entry name" value="MFS_trans_sf"/>
</dbReference>
<evidence type="ECO:0000313" key="8">
    <source>
        <dbReference type="EMBL" id="OJD30032.1"/>
    </source>
</evidence>
<dbReference type="SUPFAM" id="SSF103473">
    <property type="entry name" value="MFS general substrate transporter"/>
    <property type="match status" value="1"/>
</dbReference>
<feature type="transmembrane region" description="Helical" evidence="6">
    <location>
        <begin position="52"/>
        <end position="77"/>
    </location>
</feature>
<accession>A0A1J9QNJ7</accession>
<dbReference type="InterPro" id="IPR011701">
    <property type="entry name" value="MFS"/>
</dbReference>
<feature type="transmembrane region" description="Helical" evidence="6">
    <location>
        <begin position="329"/>
        <end position="349"/>
    </location>
</feature>
<dbReference type="STRING" id="236234.A0A1J9QNJ7"/>
<comment type="similarity">
    <text evidence="2">Belongs to the major facilitator superfamily.</text>
</comment>
<evidence type="ECO:0000256" key="5">
    <source>
        <dbReference type="ARBA" id="ARBA00023136"/>
    </source>
</evidence>
<dbReference type="OrthoDB" id="5296287at2759"/>
<keyword evidence="9" id="KW-1185">Reference proteome</keyword>
<comment type="caution">
    <text evidence="8">The sequence shown here is derived from an EMBL/GenBank/DDBJ whole genome shotgun (WGS) entry which is preliminary data.</text>
</comment>
<organism evidence="8 9">
    <name type="scientific">Diplodia corticola</name>
    <dbReference type="NCBI Taxonomy" id="236234"/>
    <lineage>
        <taxon>Eukaryota</taxon>
        <taxon>Fungi</taxon>
        <taxon>Dikarya</taxon>
        <taxon>Ascomycota</taxon>
        <taxon>Pezizomycotina</taxon>
        <taxon>Dothideomycetes</taxon>
        <taxon>Dothideomycetes incertae sedis</taxon>
        <taxon>Botryosphaeriales</taxon>
        <taxon>Botryosphaeriaceae</taxon>
        <taxon>Diplodia</taxon>
    </lineage>
</organism>
<evidence type="ECO:0000256" key="1">
    <source>
        <dbReference type="ARBA" id="ARBA00004141"/>
    </source>
</evidence>
<feature type="transmembrane region" description="Helical" evidence="6">
    <location>
        <begin position="209"/>
        <end position="229"/>
    </location>
</feature>
<gene>
    <name evidence="8" type="ORF">BKCO1_670008</name>
</gene>
<comment type="subcellular location">
    <subcellularLocation>
        <location evidence="1">Membrane</location>
        <topology evidence="1">Multi-pass membrane protein</topology>
    </subcellularLocation>
</comment>
<dbReference type="EMBL" id="MNUE01000067">
    <property type="protein sequence ID" value="OJD30032.1"/>
    <property type="molecule type" value="Genomic_DNA"/>
</dbReference>
<dbReference type="GO" id="GO:0022857">
    <property type="term" value="F:transmembrane transporter activity"/>
    <property type="evidence" value="ECO:0007669"/>
    <property type="project" value="InterPro"/>
</dbReference>
<feature type="transmembrane region" description="Helical" evidence="6">
    <location>
        <begin position="146"/>
        <end position="166"/>
    </location>
</feature>
<feature type="transmembrane region" description="Helical" evidence="6">
    <location>
        <begin position="89"/>
        <end position="109"/>
    </location>
</feature>
<evidence type="ECO:0000256" key="3">
    <source>
        <dbReference type="ARBA" id="ARBA00022692"/>
    </source>
</evidence>
<feature type="transmembrane region" description="Helical" evidence="6">
    <location>
        <begin position="428"/>
        <end position="451"/>
    </location>
</feature>
<dbReference type="PROSITE" id="PS50850">
    <property type="entry name" value="MFS"/>
    <property type="match status" value="1"/>
</dbReference>
<evidence type="ECO:0000256" key="6">
    <source>
        <dbReference type="SAM" id="Phobius"/>
    </source>
</evidence>
<dbReference type="GO" id="GO:0016020">
    <property type="term" value="C:membrane"/>
    <property type="evidence" value="ECO:0007669"/>
    <property type="project" value="UniProtKB-SubCell"/>
</dbReference>
<protein>
    <submittedName>
        <fullName evidence="8">Mfs multidrug transporter</fullName>
    </submittedName>
</protein>
<dbReference type="Proteomes" id="UP000183809">
    <property type="component" value="Unassembled WGS sequence"/>
</dbReference>
<dbReference type="Gene3D" id="1.20.1250.20">
    <property type="entry name" value="MFS general substrate transporter like domains"/>
    <property type="match status" value="1"/>
</dbReference>
<dbReference type="PANTHER" id="PTHR23502">
    <property type="entry name" value="MAJOR FACILITATOR SUPERFAMILY"/>
    <property type="match status" value="1"/>
</dbReference>
<dbReference type="AlphaFoldDB" id="A0A1J9QNJ7"/>
<feature type="transmembrane region" description="Helical" evidence="6">
    <location>
        <begin position="395"/>
        <end position="416"/>
    </location>
</feature>
<feature type="transmembrane region" description="Helical" evidence="6">
    <location>
        <begin position="178"/>
        <end position="197"/>
    </location>
</feature>
<feature type="transmembrane region" description="Helical" evidence="6">
    <location>
        <begin position="121"/>
        <end position="140"/>
    </location>
</feature>
<name>A0A1J9QNJ7_9PEZI</name>
<dbReference type="CDD" id="cd17323">
    <property type="entry name" value="MFS_Tpo1_MDR_like"/>
    <property type="match status" value="1"/>
</dbReference>
<proteinExistence type="inferred from homology"/>
<reference evidence="8 9" key="1">
    <citation type="submission" date="2016-10" db="EMBL/GenBank/DDBJ databases">
        <title>Proteomics and genomics reveal pathogen-plant mechanisms compatible with a hemibiotrophic lifestyle of Diplodia corticola.</title>
        <authorList>
            <person name="Fernandes I."/>
            <person name="De Jonge R."/>
            <person name="Van De Peer Y."/>
            <person name="Devreese B."/>
            <person name="Alves A."/>
            <person name="Esteves A.C."/>
        </authorList>
    </citation>
    <scope>NUCLEOTIDE SEQUENCE [LARGE SCALE GENOMIC DNA]</scope>
    <source>
        <strain evidence="8 9">CBS 112549</strain>
    </source>
</reference>
<evidence type="ECO:0000256" key="4">
    <source>
        <dbReference type="ARBA" id="ARBA00022989"/>
    </source>
</evidence>
<sequence>MGDDKIQEKGPSDVPSTAHLLLPETDLSHGIVGWEGQSDPRHPRNFSPAAKWIFMSLVSCMIVLSFLASSIVAPAAPHIDTELHNDSDILSSLVTTIYVLGFMVGPLILSPLSEVYGRLAIIHPANAFFTATHIGVALAPGIGRLLAFRALSGLGASACLSIGGGLTADLFDIHDRGLATALLTLGSLFGPVFGPIFGGIITQRAGWRWNFWVMAIACAAVSLTMAVFARETHAEVIIRRKTLGLQKSLRSPGLQSAYEAGKGRKAPKTAKAQLSQGLVRPWQMLLRSPLLPITCLPVGFISGLLYILLTTTSEFFQEVYGWSLEAAGLAYLGLGGGSAIGFVFFATTSDLITVRLTKKNSNTYTPEMRLVTSFLPALFIPISFFWYGWSTYEGNHWIVPILSLAPFGFAQFGMNASFQAYMVDASGAYAASAMACVSSVRCLFGAFVPLAGPSLYANLGLNWGNSLLGFVSLAMVPLPVLMYRFGQRLREIHPLDTP</sequence>
<dbReference type="RefSeq" id="XP_020126292.1">
    <property type="nucleotide sequence ID" value="XM_020278378.1"/>
</dbReference>
<dbReference type="PANTHER" id="PTHR23502:SF33">
    <property type="entry name" value="MAJOR FACILITATOR SUPERFAMILY (MFS) PROFILE DOMAIN-CONTAINING PROTEIN-RELATED"/>
    <property type="match status" value="1"/>
</dbReference>
<keyword evidence="5 6" id="KW-0472">Membrane</keyword>
<feature type="transmembrane region" description="Helical" evidence="6">
    <location>
        <begin position="290"/>
        <end position="309"/>
    </location>
</feature>
<evidence type="ECO:0000256" key="2">
    <source>
        <dbReference type="ARBA" id="ARBA00008335"/>
    </source>
</evidence>
<dbReference type="GeneID" id="31018639"/>
<dbReference type="InterPro" id="IPR020846">
    <property type="entry name" value="MFS_dom"/>
</dbReference>
<dbReference type="FunFam" id="1.20.1250.20:FF:000082">
    <property type="entry name" value="MFS multidrug transporter, putative"/>
    <property type="match status" value="1"/>
</dbReference>
<feature type="transmembrane region" description="Helical" evidence="6">
    <location>
        <begin position="370"/>
        <end position="389"/>
    </location>
</feature>